<dbReference type="GO" id="GO:0000428">
    <property type="term" value="C:DNA-directed RNA polymerase complex"/>
    <property type="evidence" value="ECO:0007669"/>
    <property type="project" value="UniProtKB-KW"/>
</dbReference>
<feature type="domain" description="RNA polymerase sigma-70 region 2" evidence="6">
    <location>
        <begin position="10"/>
        <end position="76"/>
    </location>
</feature>
<dbReference type="GO" id="GO:0006352">
    <property type="term" value="P:DNA-templated transcription initiation"/>
    <property type="evidence" value="ECO:0007669"/>
    <property type="project" value="InterPro"/>
</dbReference>
<dbReference type="PANTHER" id="PTHR43133:SF50">
    <property type="entry name" value="ECF RNA POLYMERASE SIGMA FACTOR SIGM"/>
    <property type="match status" value="1"/>
</dbReference>
<proteinExistence type="inferred from homology"/>
<evidence type="ECO:0000256" key="4">
    <source>
        <dbReference type="ARBA" id="ARBA00023125"/>
    </source>
</evidence>
<comment type="similarity">
    <text evidence="1">Belongs to the sigma-70 factor family. ECF subfamily.</text>
</comment>
<accession>A0A402DMY2</accession>
<keyword evidence="9" id="KW-1185">Reference proteome</keyword>
<evidence type="ECO:0000259" key="6">
    <source>
        <dbReference type="Pfam" id="PF04542"/>
    </source>
</evidence>
<comment type="caution">
    <text evidence="8">The sequence shown here is derived from an EMBL/GenBank/DDBJ whole genome shotgun (WGS) entry which is preliminary data.</text>
</comment>
<sequence>MTWEDDLGRLVQERGGALVAYARLLTGDVHAAQDLVQDAVVNMYARRRRRDVDEVEAYVRRAILNAYLDGWRRRRRLDQVAHLVATAPQAADAFAEVGDRADVAAALDHLSPRERACVVLRFYDDLTLPEIGQRLGLSEGAVKRYLSDARRRLEPILGPRPELDAHDLTTVPKGARR</sequence>
<dbReference type="EMBL" id="BIMR01000027">
    <property type="protein sequence ID" value="GCE75494.1"/>
    <property type="molecule type" value="Genomic_DNA"/>
</dbReference>
<dbReference type="InterPro" id="IPR036388">
    <property type="entry name" value="WH-like_DNA-bd_sf"/>
</dbReference>
<dbReference type="Pfam" id="PF04545">
    <property type="entry name" value="Sigma70_r4"/>
    <property type="match status" value="1"/>
</dbReference>
<keyword evidence="2" id="KW-0805">Transcription regulation</keyword>
<dbReference type="GO" id="GO:0016987">
    <property type="term" value="F:sigma factor activity"/>
    <property type="evidence" value="ECO:0007669"/>
    <property type="project" value="UniProtKB-KW"/>
</dbReference>
<name>A0A402DMY2_9CELL</name>
<dbReference type="InterPro" id="IPR007627">
    <property type="entry name" value="RNA_pol_sigma70_r2"/>
</dbReference>
<evidence type="ECO:0000256" key="2">
    <source>
        <dbReference type="ARBA" id="ARBA00023015"/>
    </source>
</evidence>
<evidence type="ECO:0000256" key="5">
    <source>
        <dbReference type="ARBA" id="ARBA00023163"/>
    </source>
</evidence>
<feature type="domain" description="RNA polymerase sigma-70 region 4" evidence="7">
    <location>
        <begin position="106"/>
        <end position="153"/>
    </location>
</feature>
<keyword evidence="4" id="KW-0238">DNA-binding</keyword>
<evidence type="ECO:0000256" key="3">
    <source>
        <dbReference type="ARBA" id="ARBA00023082"/>
    </source>
</evidence>
<dbReference type="Proteomes" id="UP000289954">
    <property type="component" value="Unassembled WGS sequence"/>
</dbReference>
<dbReference type="GO" id="GO:0003677">
    <property type="term" value="F:DNA binding"/>
    <property type="evidence" value="ECO:0007669"/>
    <property type="project" value="UniProtKB-KW"/>
</dbReference>
<dbReference type="SUPFAM" id="SSF88659">
    <property type="entry name" value="Sigma3 and sigma4 domains of RNA polymerase sigma factors"/>
    <property type="match status" value="1"/>
</dbReference>
<dbReference type="AlphaFoldDB" id="A0A402DMY2"/>
<organism evidence="8 9">
    <name type="scientific">Cellulomonas biazotea</name>
    <dbReference type="NCBI Taxonomy" id="1709"/>
    <lineage>
        <taxon>Bacteria</taxon>
        <taxon>Bacillati</taxon>
        <taxon>Actinomycetota</taxon>
        <taxon>Actinomycetes</taxon>
        <taxon>Micrococcales</taxon>
        <taxon>Cellulomonadaceae</taxon>
        <taxon>Cellulomonas</taxon>
    </lineage>
</organism>
<dbReference type="InterPro" id="IPR007630">
    <property type="entry name" value="RNA_pol_sigma70_r4"/>
</dbReference>
<dbReference type="CDD" id="cd06171">
    <property type="entry name" value="Sigma70_r4"/>
    <property type="match status" value="1"/>
</dbReference>
<dbReference type="RefSeq" id="WP_130780097.1">
    <property type="nucleotide sequence ID" value="NZ_BIMR01000027.1"/>
</dbReference>
<gene>
    <name evidence="8" type="primary">rpoE_3</name>
    <name evidence="8" type="ORF">CBZ_05500</name>
</gene>
<dbReference type="OrthoDB" id="3688906at2"/>
<dbReference type="Gene3D" id="1.10.1740.10">
    <property type="match status" value="1"/>
</dbReference>
<evidence type="ECO:0000256" key="1">
    <source>
        <dbReference type="ARBA" id="ARBA00010641"/>
    </source>
</evidence>
<dbReference type="SUPFAM" id="SSF88946">
    <property type="entry name" value="Sigma2 domain of RNA polymerase sigma factors"/>
    <property type="match status" value="1"/>
</dbReference>
<evidence type="ECO:0000259" key="7">
    <source>
        <dbReference type="Pfam" id="PF04545"/>
    </source>
</evidence>
<keyword evidence="5" id="KW-0804">Transcription</keyword>
<protein>
    <submittedName>
        <fullName evidence="8">DNA-directed RNA polymerase sigma-70 factor</fullName>
    </submittedName>
</protein>
<dbReference type="PANTHER" id="PTHR43133">
    <property type="entry name" value="RNA POLYMERASE ECF-TYPE SIGMA FACTO"/>
    <property type="match status" value="1"/>
</dbReference>
<evidence type="ECO:0000313" key="9">
    <source>
        <dbReference type="Proteomes" id="UP000289954"/>
    </source>
</evidence>
<dbReference type="InterPro" id="IPR013325">
    <property type="entry name" value="RNA_pol_sigma_r2"/>
</dbReference>
<dbReference type="InterPro" id="IPR014284">
    <property type="entry name" value="RNA_pol_sigma-70_dom"/>
</dbReference>
<keyword evidence="3" id="KW-0731">Sigma factor</keyword>
<dbReference type="InterPro" id="IPR039425">
    <property type="entry name" value="RNA_pol_sigma-70-like"/>
</dbReference>
<reference evidence="8 9" key="1">
    <citation type="submission" date="2019-01" db="EMBL/GenBank/DDBJ databases">
        <title>Draft genome sequence of Cellulomonas takizawaensis strain TKZ-21.</title>
        <authorList>
            <person name="Yamamura H."/>
            <person name="Hayashi T."/>
            <person name="Hamada M."/>
            <person name="Serisawa Y."/>
            <person name="Matsuyama K."/>
            <person name="Nakagawa Y."/>
            <person name="Otoguro M."/>
            <person name="Yanagida F."/>
            <person name="Hayakawa M."/>
        </authorList>
    </citation>
    <scope>NUCLEOTIDE SEQUENCE [LARGE SCALE GENOMIC DNA]</scope>
    <source>
        <strain evidence="8 9">NBRC12680</strain>
    </source>
</reference>
<dbReference type="Pfam" id="PF04542">
    <property type="entry name" value="Sigma70_r2"/>
    <property type="match status" value="1"/>
</dbReference>
<dbReference type="NCBIfam" id="TIGR02937">
    <property type="entry name" value="sigma70-ECF"/>
    <property type="match status" value="1"/>
</dbReference>
<dbReference type="InterPro" id="IPR013324">
    <property type="entry name" value="RNA_pol_sigma_r3/r4-like"/>
</dbReference>
<keyword evidence="8" id="KW-0240">DNA-directed RNA polymerase</keyword>
<evidence type="ECO:0000313" key="8">
    <source>
        <dbReference type="EMBL" id="GCE75494.1"/>
    </source>
</evidence>
<dbReference type="Gene3D" id="1.10.10.10">
    <property type="entry name" value="Winged helix-like DNA-binding domain superfamily/Winged helix DNA-binding domain"/>
    <property type="match status" value="1"/>
</dbReference>